<gene>
    <name evidence="1" type="ORF">C7460_13614</name>
</gene>
<evidence type="ECO:0000313" key="1">
    <source>
        <dbReference type="EMBL" id="RED91779.1"/>
    </source>
</evidence>
<evidence type="ECO:0008006" key="3">
    <source>
        <dbReference type="Google" id="ProtNLM"/>
    </source>
</evidence>
<dbReference type="InterPro" id="IPR016195">
    <property type="entry name" value="Pol/histidinol_Pase-like"/>
</dbReference>
<dbReference type="AlphaFoldDB" id="A0A3D9KWU5"/>
<organism evidence="1 2">
    <name type="scientific">Marinoscillum furvescens DSM 4134</name>
    <dbReference type="NCBI Taxonomy" id="1122208"/>
    <lineage>
        <taxon>Bacteria</taxon>
        <taxon>Pseudomonadati</taxon>
        <taxon>Bacteroidota</taxon>
        <taxon>Cytophagia</taxon>
        <taxon>Cytophagales</taxon>
        <taxon>Reichenbachiellaceae</taxon>
        <taxon>Marinoscillum</taxon>
    </lineage>
</organism>
<sequence>MRFFKLIPVFVAVCLSSCTQKKELPSSQWYKGNLHTHSYWSDGDEFPEVIMDWYKSNGYQFVALSDHNTLARGDKWKRLRKDSLYQNAFQNYLNTYGTDWVKYRLDSLGSTWVKLKTYDEYKPLFEEHEKFLILRAEEISDHFESKPLHMGAINVQEEIAPQGGNSVLEVLQYNLNAVLKQREESGVPMIAHVNHPNYQYAVSLEDMIALQNERFFEVYNGHHLVRNLGDSAHLSTEQMWDRINRAYVVQNKPLIYGLATDDSHNYHRKGRRWSNSGRGWIVVRADSLHSHAIIDAMESGDFYASTGVSLSKVDVTNTHYHVAVEAEPDVSYEIEFIGCKAGKQEAEVLKKVTATEAIFEYTDDLLFVRCRVTSTKPHPNPIEELMYQMAWLQPVLVSRSK</sequence>
<accession>A0A3D9KWU5</accession>
<dbReference type="InterPro" id="IPR052018">
    <property type="entry name" value="PHP_domain"/>
</dbReference>
<evidence type="ECO:0000313" key="2">
    <source>
        <dbReference type="Proteomes" id="UP000256779"/>
    </source>
</evidence>
<dbReference type="EMBL" id="QREG01000036">
    <property type="protein sequence ID" value="RED91779.1"/>
    <property type="molecule type" value="Genomic_DNA"/>
</dbReference>
<comment type="caution">
    <text evidence="1">The sequence shown here is derived from an EMBL/GenBank/DDBJ whole genome shotgun (WGS) entry which is preliminary data.</text>
</comment>
<reference evidence="1 2" key="1">
    <citation type="submission" date="2018-07" db="EMBL/GenBank/DDBJ databases">
        <title>Genomic Encyclopedia of Type Strains, Phase IV (KMG-IV): sequencing the most valuable type-strain genomes for metagenomic binning, comparative biology and taxonomic classification.</title>
        <authorList>
            <person name="Goeker M."/>
        </authorList>
    </citation>
    <scope>NUCLEOTIDE SEQUENCE [LARGE SCALE GENOMIC DNA]</scope>
    <source>
        <strain evidence="1 2">DSM 4134</strain>
    </source>
</reference>
<dbReference type="RefSeq" id="WP_115870436.1">
    <property type="nucleotide sequence ID" value="NZ_QREG01000036.1"/>
</dbReference>
<dbReference type="GO" id="GO:0004534">
    <property type="term" value="F:5'-3' RNA exonuclease activity"/>
    <property type="evidence" value="ECO:0007669"/>
    <property type="project" value="TreeGrafter"/>
</dbReference>
<dbReference type="PANTHER" id="PTHR42924:SF11">
    <property type="entry name" value="POLYMERASE_HISTIDINOL PHOSPHATASE N-TERMINAL DOMAIN-CONTAINING PROTEIN"/>
    <property type="match status" value="1"/>
</dbReference>
<dbReference type="SUPFAM" id="SSF89550">
    <property type="entry name" value="PHP domain-like"/>
    <property type="match status" value="1"/>
</dbReference>
<dbReference type="GO" id="GO:0035312">
    <property type="term" value="F:5'-3' DNA exonuclease activity"/>
    <property type="evidence" value="ECO:0007669"/>
    <property type="project" value="TreeGrafter"/>
</dbReference>
<dbReference type="OrthoDB" id="9794455at2"/>
<proteinExistence type="predicted"/>
<dbReference type="Gene3D" id="3.20.20.140">
    <property type="entry name" value="Metal-dependent hydrolases"/>
    <property type="match status" value="1"/>
</dbReference>
<keyword evidence="2" id="KW-1185">Reference proteome</keyword>
<protein>
    <recommendedName>
        <fullName evidence="3">Histidinol-phosphatase</fullName>
    </recommendedName>
</protein>
<dbReference type="Proteomes" id="UP000256779">
    <property type="component" value="Unassembled WGS sequence"/>
</dbReference>
<name>A0A3D9KWU5_MARFU</name>
<dbReference type="PANTHER" id="PTHR42924">
    <property type="entry name" value="EXONUCLEASE"/>
    <property type="match status" value="1"/>
</dbReference>